<reference evidence="3" key="2">
    <citation type="submission" date="2023-06" db="EMBL/GenBank/DDBJ databases">
        <title>Long-read-based genome assembly of the green algal bacterivore Cymbomonas tetramitiformis.</title>
        <authorList>
            <person name="Gyaltshen Y."/>
            <person name="Rozenberg A."/>
            <person name="Paasch A."/>
            <person name="Burns J.A."/>
            <person name="Warring S."/>
            <person name="Larson R."/>
            <person name="Maurer-Alcala X."/>
            <person name="Dacks J."/>
            <person name="Kim E."/>
        </authorList>
    </citation>
    <scope>NUCLEOTIDE SEQUENCE</scope>
    <source>
        <strain evidence="3">PLY_AMNH</strain>
    </source>
</reference>
<sequence>MQAALTIDGEVWGRGRNMGSVLNTQLGGWTVGPWTRIDVPTEETIVGMAVTERSGFFWSANNRLFGLGHNLNGQLGLGSNLEEPDIEEYEYGYNDWKENNFVAVAPTLTEIVVTEFLQENEKIVGASIEKYHGLLWTDAGRMYATGRNYGGSRCDDRSDEYVATFGICTKVPEGDHIVQAIAGAFQTVYVTSDHRVMFSGRNRNKKFCNGQNTARPSDNSEHDYGLIPVLPDRSILKISMSWSHVIYLEPGGNAYECGQLGVSYSEQFASGSVNKSGMGKDSDIVDIFAGMYRSYYRTKNSFFAVGANRHGQLGDGTIEAAYAPREIKIPNTRIVEAIPASVYTIFSTEKA</sequence>
<dbReference type="InterPro" id="IPR000408">
    <property type="entry name" value="Reg_chr_condens"/>
</dbReference>
<proteinExistence type="predicted"/>
<accession>A0AAE0H4J2</accession>
<dbReference type="PANTHER" id="PTHR45982:SF1">
    <property type="entry name" value="REGULATOR OF CHROMOSOME CONDENSATION"/>
    <property type="match status" value="1"/>
</dbReference>
<evidence type="ECO:0000313" key="4">
    <source>
        <dbReference type="Proteomes" id="UP001190700"/>
    </source>
</evidence>
<protein>
    <submittedName>
        <fullName evidence="3">Uncharacterized protein</fullName>
    </submittedName>
</protein>
<evidence type="ECO:0000313" key="2">
    <source>
        <dbReference type="EMBL" id="KAK3245772.1"/>
    </source>
</evidence>
<dbReference type="Gene3D" id="2.130.10.30">
    <property type="entry name" value="Regulator of chromosome condensation 1/beta-lactamase-inhibitor protein II"/>
    <property type="match status" value="2"/>
</dbReference>
<dbReference type="PANTHER" id="PTHR45982">
    <property type="entry name" value="REGULATOR OF CHROMOSOME CONDENSATION"/>
    <property type="match status" value="1"/>
</dbReference>
<evidence type="ECO:0000313" key="3">
    <source>
        <dbReference type="EMBL" id="KAK3289869.1"/>
    </source>
</evidence>
<organism evidence="3 4">
    <name type="scientific">Cymbomonas tetramitiformis</name>
    <dbReference type="NCBI Taxonomy" id="36881"/>
    <lineage>
        <taxon>Eukaryota</taxon>
        <taxon>Viridiplantae</taxon>
        <taxon>Chlorophyta</taxon>
        <taxon>Pyramimonadophyceae</taxon>
        <taxon>Pyramimonadales</taxon>
        <taxon>Pyramimonadaceae</taxon>
        <taxon>Cymbomonas</taxon>
    </lineage>
</organism>
<dbReference type="GO" id="GO:0005085">
    <property type="term" value="F:guanyl-nucleotide exchange factor activity"/>
    <property type="evidence" value="ECO:0007669"/>
    <property type="project" value="TreeGrafter"/>
</dbReference>
<dbReference type="PROSITE" id="PS50012">
    <property type="entry name" value="RCC1_3"/>
    <property type="match status" value="1"/>
</dbReference>
<dbReference type="SUPFAM" id="SSF50985">
    <property type="entry name" value="RCC1/BLIP-II"/>
    <property type="match status" value="1"/>
</dbReference>
<dbReference type="EMBL" id="LGRX02030310">
    <property type="protein sequence ID" value="KAK3245772.1"/>
    <property type="molecule type" value="Genomic_DNA"/>
</dbReference>
<gene>
    <name evidence="3" type="ORF">CYMTET_2728</name>
    <name evidence="2" type="ORF">CYMTET_44593</name>
</gene>
<dbReference type="GO" id="GO:0005737">
    <property type="term" value="C:cytoplasm"/>
    <property type="evidence" value="ECO:0007669"/>
    <property type="project" value="TreeGrafter"/>
</dbReference>
<feature type="repeat" description="RCC1" evidence="1">
    <location>
        <begin position="300"/>
        <end position="350"/>
    </location>
</feature>
<dbReference type="AlphaFoldDB" id="A0AAE0H4J2"/>
<keyword evidence="4" id="KW-1185">Reference proteome</keyword>
<comment type="caution">
    <text evidence="3">The sequence shown here is derived from an EMBL/GenBank/DDBJ whole genome shotgun (WGS) entry which is preliminary data.</text>
</comment>
<dbReference type="EMBL" id="LGRX02000014">
    <property type="protein sequence ID" value="KAK3289869.1"/>
    <property type="molecule type" value="Genomic_DNA"/>
</dbReference>
<dbReference type="Proteomes" id="UP001190700">
    <property type="component" value="Unassembled WGS sequence"/>
</dbReference>
<reference evidence="3 4" key="1">
    <citation type="journal article" date="2015" name="Genome Biol. Evol.">
        <title>Comparative Genomics of a Bacterivorous Green Alga Reveals Evolutionary Causalities and Consequences of Phago-Mixotrophic Mode of Nutrition.</title>
        <authorList>
            <person name="Burns J.A."/>
            <person name="Paasch A."/>
            <person name="Narechania A."/>
            <person name="Kim E."/>
        </authorList>
    </citation>
    <scope>NUCLEOTIDE SEQUENCE [LARGE SCALE GENOMIC DNA]</scope>
    <source>
        <strain evidence="3">PLY_AMNH</strain>
    </source>
</reference>
<dbReference type="InterPro" id="IPR009091">
    <property type="entry name" value="RCC1/BLIP-II"/>
</dbReference>
<dbReference type="InterPro" id="IPR051553">
    <property type="entry name" value="Ran_GTPase-activating"/>
</dbReference>
<name>A0AAE0H4J2_9CHLO</name>
<evidence type="ECO:0000256" key="1">
    <source>
        <dbReference type="PROSITE-ProRule" id="PRU00235"/>
    </source>
</evidence>